<sequence>MQFSFRFQISTLATKLGVRNIALLGSGLLLANYLGAILVATYMPELPFALQAFRRSIMVPTHALLALGLIFQVISYLISPFGYWFAQFQDFSQLLVGLVGFGMDFGTSKIHQELLCHYVMIFILFFFFLAGGNITVLSVYLESFLRRIYHFSPDIAKLRIFYCLYL</sequence>
<evidence type="ECO:0000256" key="3">
    <source>
        <dbReference type="SAM" id="Phobius"/>
    </source>
</evidence>
<evidence type="ECO:0000313" key="5">
    <source>
        <dbReference type="Proteomes" id="UP000287651"/>
    </source>
</evidence>
<comment type="similarity">
    <text evidence="1">Belongs to the UbiA prenyltransferase family.</text>
</comment>
<comment type="caution">
    <text evidence="4">The sequence shown here is derived from an EMBL/GenBank/DDBJ whole genome shotgun (WGS) entry which is preliminary data.</text>
</comment>
<organism evidence="4 5">
    <name type="scientific">Ensete ventricosum</name>
    <name type="common">Abyssinian banana</name>
    <name type="synonym">Musa ensete</name>
    <dbReference type="NCBI Taxonomy" id="4639"/>
    <lineage>
        <taxon>Eukaryota</taxon>
        <taxon>Viridiplantae</taxon>
        <taxon>Streptophyta</taxon>
        <taxon>Embryophyta</taxon>
        <taxon>Tracheophyta</taxon>
        <taxon>Spermatophyta</taxon>
        <taxon>Magnoliopsida</taxon>
        <taxon>Liliopsida</taxon>
        <taxon>Zingiberales</taxon>
        <taxon>Musaceae</taxon>
        <taxon>Ensete</taxon>
    </lineage>
</organism>
<dbReference type="GO" id="GO:0016740">
    <property type="term" value="F:transferase activity"/>
    <property type="evidence" value="ECO:0007669"/>
    <property type="project" value="UniProtKB-KW"/>
</dbReference>
<proteinExistence type="inferred from homology"/>
<feature type="transmembrane region" description="Helical" evidence="3">
    <location>
        <begin position="63"/>
        <end position="86"/>
    </location>
</feature>
<evidence type="ECO:0000256" key="1">
    <source>
        <dbReference type="ARBA" id="ARBA00005985"/>
    </source>
</evidence>
<gene>
    <name evidence="4" type="ORF">B296_00036503</name>
</gene>
<dbReference type="PANTHER" id="PTHR43009">
    <property type="entry name" value="HOMOGENTISATE SOLANESYLTRANSFERASE, CHLOROPLASTIC"/>
    <property type="match status" value="1"/>
</dbReference>
<dbReference type="Proteomes" id="UP000287651">
    <property type="component" value="Unassembled WGS sequence"/>
</dbReference>
<keyword evidence="3" id="KW-0472">Membrane</keyword>
<dbReference type="AlphaFoldDB" id="A0A427A2G7"/>
<protein>
    <submittedName>
        <fullName evidence="4">Uncharacterized protein</fullName>
    </submittedName>
</protein>
<evidence type="ECO:0000313" key="4">
    <source>
        <dbReference type="EMBL" id="RRT70392.1"/>
    </source>
</evidence>
<feature type="transmembrane region" description="Helical" evidence="3">
    <location>
        <begin position="117"/>
        <end position="141"/>
    </location>
</feature>
<dbReference type="EMBL" id="AMZH03004035">
    <property type="protein sequence ID" value="RRT70392.1"/>
    <property type="molecule type" value="Genomic_DNA"/>
</dbReference>
<keyword evidence="2" id="KW-0808">Transferase</keyword>
<keyword evidence="3" id="KW-1133">Transmembrane helix</keyword>
<accession>A0A427A2G7</accession>
<name>A0A427A2G7_ENSVE</name>
<keyword evidence="3" id="KW-0812">Transmembrane</keyword>
<reference evidence="4 5" key="1">
    <citation type="journal article" date="2014" name="Agronomy (Basel)">
        <title>A Draft Genome Sequence for Ensete ventricosum, the Drought-Tolerant Tree Against Hunger.</title>
        <authorList>
            <person name="Harrison J."/>
            <person name="Moore K.A."/>
            <person name="Paszkiewicz K."/>
            <person name="Jones T."/>
            <person name="Grant M."/>
            <person name="Ambacheew D."/>
            <person name="Muzemil S."/>
            <person name="Studholme D.J."/>
        </authorList>
    </citation>
    <scope>NUCLEOTIDE SEQUENCE [LARGE SCALE GENOMIC DNA]</scope>
</reference>
<evidence type="ECO:0000256" key="2">
    <source>
        <dbReference type="ARBA" id="ARBA00022679"/>
    </source>
</evidence>
<dbReference type="PANTHER" id="PTHR43009:SF10">
    <property type="entry name" value="HOMOGENTISATE SOLANESYLTRANSFERASE, CHLOROPLASTIC"/>
    <property type="match status" value="1"/>
</dbReference>
<feature type="transmembrane region" description="Helical" evidence="3">
    <location>
        <begin position="21"/>
        <end position="43"/>
    </location>
</feature>